<dbReference type="Ensembl" id="ENSAPLT00000033203.1">
    <property type="protein sequence ID" value="ENSAPLP00000025663.1"/>
    <property type="gene ID" value="ENSAPLG00000018365.1"/>
</dbReference>
<evidence type="ECO:0000313" key="5">
    <source>
        <dbReference type="Ensembl" id="ENSAPLP00000025663.1"/>
    </source>
</evidence>
<dbReference type="PANTHER" id="PTHR24102:SF18">
    <property type="entry name" value="PHD FINGER PROTEIN 21B"/>
    <property type="match status" value="1"/>
</dbReference>
<dbReference type="InterPro" id="IPR013083">
    <property type="entry name" value="Znf_RING/FYVE/PHD"/>
</dbReference>
<dbReference type="PANTHER" id="PTHR24102">
    <property type="entry name" value="PHD FINGER PROTEIN"/>
    <property type="match status" value="1"/>
</dbReference>
<feature type="domain" description="PHD-type" evidence="4">
    <location>
        <begin position="43"/>
        <end position="79"/>
    </location>
</feature>
<keyword evidence="1" id="KW-0479">Metal-binding</keyword>
<keyword evidence="3" id="KW-0862">Zinc</keyword>
<dbReference type="SUPFAM" id="SSF57903">
    <property type="entry name" value="FYVE/PHD zinc finger"/>
    <property type="match status" value="1"/>
</dbReference>
<accession>A0A493TIV6</accession>
<dbReference type="GeneTree" id="ENSGT00990000206310"/>
<dbReference type="Gene3D" id="3.30.40.10">
    <property type="entry name" value="Zinc/RING finger domain, C3HC4 (zinc finger)"/>
    <property type="match status" value="1"/>
</dbReference>
<dbReference type="AlphaFoldDB" id="A0A493TIV6"/>
<proteinExistence type="predicted"/>
<dbReference type="Pfam" id="PF00628">
    <property type="entry name" value="PHD"/>
    <property type="match status" value="1"/>
</dbReference>
<evidence type="ECO:0000256" key="2">
    <source>
        <dbReference type="ARBA" id="ARBA00022771"/>
    </source>
</evidence>
<name>A0A493TIV6_ANAPP</name>
<evidence type="ECO:0000259" key="4">
    <source>
        <dbReference type="Pfam" id="PF00628"/>
    </source>
</evidence>
<dbReference type="InterPro" id="IPR011011">
    <property type="entry name" value="Znf_FYVE_PHD"/>
</dbReference>
<sequence>GWEKLDDKDGCECCLGRSAQWVELTQAILSPLLQNEIHHDEHCTACKRGVNLQPCGTCPRAYHLNCLDPPLKTAPKGVWKFIDTVFREKSLLSQYQLHKICRRHKMHHGEVYPSNLCQ</sequence>
<dbReference type="Proteomes" id="UP000016666">
    <property type="component" value="Chromosome 1"/>
</dbReference>
<keyword evidence="6" id="KW-1185">Reference proteome</keyword>
<keyword evidence="2" id="KW-0863">Zinc-finger</keyword>
<evidence type="ECO:0000256" key="3">
    <source>
        <dbReference type="ARBA" id="ARBA00022833"/>
    </source>
</evidence>
<evidence type="ECO:0000256" key="1">
    <source>
        <dbReference type="ARBA" id="ARBA00022723"/>
    </source>
</evidence>
<dbReference type="GO" id="GO:0006338">
    <property type="term" value="P:chromatin remodeling"/>
    <property type="evidence" value="ECO:0007669"/>
    <property type="project" value="UniProtKB-ARBA"/>
</dbReference>
<dbReference type="InterPro" id="IPR019787">
    <property type="entry name" value="Znf_PHD-finger"/>
</dbReference>
<evidence type="ECO:0000313" key="6">
    <source>
        <dbReference type="Proteomes" id="UP000016666"/>
    </source>
</evidence>
<organism evidence="5 6">
    <name type="scientific">Anas platyrhynchos platyrhynchos</name>
    <name type="common">Northern mallard</name>
    <dbReference type="NCBI Taxonomy" id="8840"/>
    <lineage>
        <taxon>Eukaryota</taxon>
        <taxon>Metazoa</taxon>
        <taxon>Chordata</taxon>
        <taxon>Craniata</taxon>
        <taxon>Vertebrata</taxon>
        <taxon>Euteleostomi</taxon>
        <taxon>Archelosauria</taxon>
        <taxon>Archosauria</taxon>
        <taxon>Dinosauria</taxon>
        <taxon>Saurischia</taxon>
        <taxon>Theropoda</taxon>
        <taxon>Coelurosauria</taxon>
        <taxon>Aves</taxon>
        <taxon>Neognathae</taxon>
        <taxon>Galloanserae</taxon>
        <taxon>Anseriformes</taxon>
        <taxon>Anatidae</taxon>
        <taxon>Anatinae</taxon>
        <taxon>Anas</taxon>
    </lineage>
</organism>
<protein>
    <recommendedName>
        <fullName evidence="4">PHD-type domain-containing protein</fullName>
    </recommendedName>
</protein>
<reference evidence="5" key="3">
    <citation type="submission" date="2025-09" db="UniProtKB">
        <authorList>
            <consortium name="Ensembl"/>
        </authorList>
    </citation>
    <scope>IDENTIFICATION</scope>
</reference>
<reference evidence="5" key="2">
    <citation type="submission" date="2025-08" db="UniProtKB">
        <authorList>
            <consortium name="Ensembl"/>
        </authorList>
    </citation>
    <scope>IDENTIFICATION</scope>
</reference>
<reference evidence="5 6" key="1">
    <citation type="submission" date="2017-10" db="EMBL/GenBank/DDBJ databases">
        <title>A new Pekin duck reference genome.</title>
        <authorList>
            <person name="Hou Z.-C."/>
            <person name="Zhou Z.-K."/>
            <person name="Zhu F."/>
            <person name="Hou S.-S."/>
        </authorList>
    </citation>
    <scope>NUCLEOTIDE SEQUENCE [LARGE SCALE GENOMIC DNA]</scope>
</reference>
<dbReference type="STRING" id="8840.ENSAPLP00000025663"/>